<evidence type="ECO:0000313" key="3">
    <source>
        <dbReference type="EMBL" id="OJX56355.1"/>
    </source>
</evidence>
<proteinExistence type="predicted"/>
<dbReference type="InterPro" id="IPR036873">
    <property type="entry name" value="Rhodanese-like_dom_sf"/>
</dbReference>
<dbReference type="Proteomes" id="UP000184233">
    <property type="component" value="Unassembled WGS sequence"/>
</dbReference>
<dbReference type="PROSITE" id="PS00380">
    <property type="entry name" value="RHODANESE_1"/>
    <property type="match status" value="1"/>
</dbReference>
<evidence type="ECO:0000256" key="1">
    <source>
        <dbReference type="ARBA" id="ARBA00022723"/>
    </source>
</evidence>
<dbReference type="SMART" id="SM00450">
    <property type="entry name" value="RHOD"/>
    <property type="match status" value="2"/>
</dbReference>
<dbReference type="FunFam" id="3.60.15.10:FF:000030">
    <property type="entry name" value="Metallo-beta-lactamase family protein"/>
    <property type="match status" value="1"/>
</dbReference>
<organism evidence="3 4">
    <name type="scientific">Candidatus Kapaibacterium thiocyanatum</name>
    <dbReference type="NCBI Taxonomy" id="1895771"/>
    <lineage>
        <taxon>Bacteria</taxon>
        <taxon>Pseudomonadati</taxon>
        <taxon>Candidatus Kapaibacteriota</taxon>
        <taxon>Candidatus Kapaibacteriia</taxon>
        <taxon>Candidatus Kapaibacteriales</taxon>
        <taxon>Candidatus Kapaibacteriaceae</taxon>
        <taxon>Candidatus Kapaibacterium</taxon>
    </lineage>
</organism>
<evidence type="ECO:0000259" key="2">
    <source>
        <dbReference type="PROSITE" id="PS50206"/>
    </source>
</evidence>
<dbReference type="InterPro" id="IPR036866">
    <property type="entry name" value="RibonucZ/Hydroxyglut_hydro"/>
</dbReference>
<keyword evidence="1" id="KW-0479">Metal-binding</keyword>
<comment type="caution">
    <text evidence="3">The sequence shown here is derived from an EMBL/GenBank/DDBJ whole genome shotgun (WGS) entry which is preliminary data.</text>
</comment>
<keyword evidence="3" id="KW-0378">Hydrolase</keyword>
<evidence type="ECO:0000313" key="4">
    <source>
        <dbReference type="Proteomes" id="UP000184233"/>
    </source>
</evidence>
<dbReference type="SUPFAM" id="SSF52821">
    <property type="entry name" value="Rhodanese/Cell cycle control phosphatase"/>
    <property type="match status" value="2"/>
</dbReference>
<accession>A0A1M3KVA5</accession>
<dbReference type="AlphaFoldDB" id="A0A1M3KVA5"/>
<dbReference type="STRING" id="1895771.BGO89_13560"/>
<dbReference type="GO" id="GO:0004792">
    <property type="term" value="F:thiosulfate-cyanide sulfurtransferase activity"/>
    <property type="evidence" value="ECO:0007669"/>
    <property type="project" value="InterPro"/>
</dbReference>
<protein>
    <submittedName>
        <fullName evidence="3">MBL fold metallo-hydrolase</fullName>
    </submittedName>
</protein>
<dbReference type="InterPro" id="IPR001279">
    <property type="entry name" value="Metallo-B-lactamas"/>
</dbReference>
<dbReference type="Gene3D" id="3.60.15.10">
    <property type="entry name" value="Ribonuclease Z/Hydroxyacylglutathione hydrolase-like"/>
    <property type="match status" value="1"/>
</dbReference>
<dbReference type="InterPro" id="IPR001307">
    <property type="entry name" value="Thiosulphate_STrfase_CS"/>
</dbReference>
<dbReference type="GO" id="GO:0050313">
    <property type="term" value="F:sulfur dioxygenase activity"/>
    <property type="evidence" value="ECO:0007669"/>
    <property type="project" value="InterPro"/>
</dbReference>
<dbReference type="PANTHER" id="PTHR43084:SF1">
    <property type="entry name" value="PERSULFIDE DIOXYGENASE ETHE1, MITOCHONDRIAL"/>
    <property type="match status" value="1"/>
</dbReference>
<dbReference type="CDD" id="cd07724">
    <property type="entry name" value="POD-like_MBL-fold"/>
    <property type="match status" value="1"/>
</dbReference>
<dbReference type="InterPro" id="IPR044528">
    <property type="entry name" value="POD-like_MBL-fold"/>
</dbReference>
<dbReference type="GO" id="GO:0070813">
    <property type="term" value="P:hydrogen sulfide metabolic process"/>
    <property type="evidence" value="ECO:0007669"/>
    <property type="project" value="TreeGrafter"/>
</dbReference>
<feature type="domain" description="Rhodanese" evidence="2">
    <location>
        <begin position="378"/>
        <end position="466"/>
    </location>
</feature>
<gene>
    <name evidence="3" type="ORF">BGO89_13560</name>
</gene>
<reference evidence="3 4" key="1">
    <citation type="submission" date="2016-09" db="EMBL/GenBank/DDBJ databases">
        <title>Genome-resolved meta-omics ties microbial dynamics to process performance in biotechnology for thiocyanate degradation.</title>
        <authorList>
            <person name="Kantor R.S."/>
            <person name="Huddy R.J."/>
            <person name="Iyer R."/>
            <person name="Thomas B.C."/>
            <person name="Brown C.T."/>
            <person name="Anantharaman K."/>
            <person name="Tringe S."/>
            <person name="Hettich R.L."/>
            <person name="Harrison S.T."/>
            <person name="Banfield J.F."/>
        </authorList>
    </citation>
    <scope>NUCLEOTIDE SEQUENCE [LARGE SCALE GENOMIC DNA]</scope>
    <source>
        <strain evidence="3">59-99</strain>
    </source>
</reference>
<dbReference type="PROSITE" id="PS50206">
    <property type="entry name" value="RHODANESE_3"/>
    <property type="match status" value="2"/>
</dbReference>
<dbReference type="GO" id="GO:0016787">
    <property type="term" value="F:hydrolase activity"/>
    <property type="evidence" value="ECO:0007669"/>
    <property type="project" value="UniProtKB-KW"/>
</dbReference>
<name>A0A1M3KVA5_9BACT</name>
<dbReference type="Pfam" id="PF00753">
    <property type="entry name" value="Lactamase_B"/>
    <property type="match status" value="1"/>
</dbReference>
<feature type="domain" description="Rhodanese" evidence="2">
    <location>
        <begin position="275"/>
        <end position="364"/>
    </location>
</feature>
<sequence length="472" mass="52266">MFFKQIYEPGLAHASYMVGCQATGEVMVIDAKRDIDTYLDIARQERLRITHLTETHIHADFLSGTRELAAVTGATMFLSDEGGPEWQYEFPHTGLKDNDTFMVGNIKVQVMHTPGHTPEHISLLVTDTPATRDVPIMMFTGDFVFVGDVGRPDLLEKVAGHRGTMDAGARQMFASLRRFNSLPDHIQVHPAHGAGSACGKALGAIPSSTVGYEKLVNWALQHTDEEEFVNALLDGQPEPPRYFAHMKVLNKVERNLRTEVQQPHLLSLQDLSEALADGTMVVDTRVKTAFANGHIPNTVNIQNNKAFSTWAGWMIDYDKPFAIIADDRTIDDVVRKLMRIGLDNILGYRPGIDGWHEGHHALATTAEIPHDEFVSRYDNDDVVVIDVRSTNEYVSGHIPGARHLHAGYLLQHLGEIPRDKVVVISCQAGDRSSIATSLLQREGFHNIVNYAPGYAGWRAAGCPYETGTTIDA</sequence>
<dbReference type="InterPro" id="IPR001763">
    <property type="entry name" value="Rhodanese-like_dom"/>
</dbReference>
<dbReference type="Pfam" id="PF00581">
    <property type="entry name" value="Rhodanese"/>
    <property type="match status" value="2"/>
</dbReference>
<dbReference type="InterPro" id="IPR051682">
    <property type="entry name" value="Mito_Persulfide_Diox"/>
</dbReference>
<dbReference type="SMART" id="SM00849">
    <property type="entry name" value="Lactamase_B"/>
    <property type="match status" value="1"/>
</dbReference>
<dbReference type="PANTHER" id="PTHR43084">
    <property type="entry name" value="PERSULFIDE DIOXYGENASE ETHE1"/>
    <property type="match status" value="1"/>
</dbReference>
<dbReference type="GO" id="GO:0046872">
    <property type="term" value="F:metal ion binding"/>
    <property type="evidence" value="ECO:0007669"/>
    <property type="project" value="UniProtKB-KW"/>
</dbReference>
<dbReference type="CDD" id="cd00158">
    <property type="entry name" value="RHOD"/>
    <property type="match status" value="1"/>
</dbReference>
<dbReference type="Gene3D" id="3.40.250.10">
    <property type="entry name" value="Rhodanese-like domain"/>
    <property type="match status" value="2"/>
</dbReference>
<dbReference type="GO" id="GO:0006749">
    <property type="term" value="P:glutathione metabolic process"/>
    <property type="evidence" value="ECO:0007669"/>
    <property type="project" value="InterPro"/>
</dbReference>
<dbReference type="EMBL" id="MKVH01000025">
    <property type="protein sequence ID" value="OJX56355.1"/>
    <property type="molecule type" value="Genomic_DNA"/>
</dbReference>
<dbReference type="SUPFAM" id="SSF56281">
    <property type="entry name" value="Metallo-hydrolase/oxidoreductase"/>
    <property type="match status" value="1"/>
</dbReference>